<protein>
    <recommendedName>
        <fullName evidence="9">1,3-beta-glucanosyltransferase</fullName>
        <ecNumber evidence="9">2.4.1.-</ecNumber>
    </recommendedName>
</protein>
<evidence type="ECO:0000313" key="12">
    <source>
        <dbReference type="Proteomes" id="UP000298138"/>
    </source>
</evidence>
<reference evidence="11 12" key="1">
    <citation type="submission" date="2019-04" db="EMBL/GenBank/DDBJ databases">
        <title>Comparative genomics and transcriptomics to analyze fruiting body development in filamentous ascomycetes.</title>
        <authorList>
            <consortium name="DOE Joint Genome Institute"/>
            <person name="Lutkenhaus R."/>
            <person name="Traeger S."/>
            <person name="Breuer J."/>
            <person name="Kuo A."/>
            <person name="Lipzen A."/>
            <person name="Pangilinan J."/>
            <person name="Dilworth D."/>
            <person name="Sandor L."/>
            <person name="Poggeler S."/>
            <person name="Barry K."/>
            <person name="Grigoriev I.V."/>
            <person name="Nowrousian M."/>
        </authorList>
    </citation>
    <scope>NUCLEOTIDE SEQUENCE [LARGE SCALE GENOMIC DNA]</scope>
    <source>
        <strain evidence="11 12">CBS 389.68</strain>
    </source>
</reference>
<dbReference type="Gene3D" id="3.20.20.80">
    <property type="entry name" value="Glycosidases"/>
    <property type="match status" value="1"/>
</dbReference>
<dbReference type="FunFam" id="3.20.20.80:FF:000032">
    <property type="entry name" value="1,3-beta-glucanosyltransferase"/>
    <property type="match status" value="1"/>
</dbReference>
<comment type="function">
    <text evidence="9">Splits internally a 1,3-beta-glucan molecule and transfers the newly generated reducing end (the donor) to the non-reducing end of another 1,3-beta-glucan molecule (the acceptor) forming a 1,3-beta linkage, resulting in the elongation of 1,3-beta-glucan chains in the cell wall.</text>
</comment>
<keyword evidence="8 9" id="KW-0449">Lipoprotein</keyword>
<dbReference type="GO" id="GO:0005886">
    <property type="term" value="C:plasma membrane"/>
    <property type="evidence" value="ECO:0007669"/>
    <property type="project" value="UniProtKB-SubCell"/>
</dbReference>
<feature type="chain" id="PRO_5021037395" description="1,3-beta-glucanosyltransferase" evidence="9">
    <location>
        <begin position="20"/>
        <end position="436"/>
    </location>
</feature>
<dbReference type="PANTHER" id="PTHR31468:SF5">
    <property type="entry name" value="1,3-BETA-GLUCANOSYLTRANSFERASE GAS5"/>
    <property type="match status" value="1"/>
</dbReference>
<dbReference type="InterPro" id="IPR004886">
    <property type="entry name" value="Glucanosyltransferase"/>
</dbReference>
<evidence type="ECO:0000256" key="3">
    <source>
        <dbReference type="ARBA" id="ARBA00022622"/>
    </source>
</evidence>
<evidence type="ECO:0000256" key="7">
    <source>
        <dbReference type="ARBA" id="ARBA00023180"/>
    </source>
</evidence>
<dbReference type="Pfam" id="PF03198">
    <property type="entry name" value="Glyco_hydro_72"/>
    <property type="match status" value="1"/>
</dbReference>
<evidence type="ECO:0000256" key="6">
    <source>
        <dbReference type="ARBA" id="ARBA00023136"/>
    </source>
</evidence>
<dbReference type="FunCoup" id="A0A4S2MN78">
    <property type="interactions" value="15"/>
</dbReference>
<dbReference type="AlphaFoldDB" id="A0A4S2MN78"/>
<dbReference type="STRING" id="341454.A0A4S2MN78"/>
<evidence type="ECO:0000256" key="4">
    <source>
        <dbReference type="ARBA" id="ARBA00022679"/>
    </source>
</evidence>
<comment type="similarity">
    <text evidence="2 9">Belongs to the glycosyl hydrolase 72 family.</text>
</comment>
<dbReference type="EMBL" id="ML220140">
    <property type="protein sequence ID" value="TGZ78581.1"/>
    <property type="molecule type" value="Genomic_DNA"/>
</dbReference>
<feature type="compositionally biased region" description="Acidic residues" evidence="10">
    <location>
        <begin position="395"/>
        <end position="412"/>
    </location>
</feature>
<evidence type="ECO:0000313" key="11">
    <source>
        <dbReference type="EMBL" id="TGZ78581.1"/>
    </source>
</evidence>
<proteinExistence type="inferred from homology"/>
<evidence type="ECO:0000256" key="10">
    <source>
        <dbReference type="SAM" id="MobiDB-lite"/>
    </source>
</evidence>
<dbReference type="Proteomes" id="UP000298138">
    <property type="component" value="Unassembled WGS sequence"/>
</dbReference>
<sequence>MRWLSIIGAATALATSAAALEPITVKGNAFFAGNERWYIRGVDYLPGGPSKLVDPLADPKICKRDIEYFKELGLNAIRVYTIDNSLDHDECMKALEEAGIYLILDVNTPTRSINRSNPKSTYNEVYLQHVFATIDVMGKYDNTALFFSANEVVNDKTTTPAITYVKAVTRDMKNYISKHLKRPIPVGYSAADVEENRVQQALYLNCGDDEAARSDFFAFNDYSWCGPSSFKESGWDKKVETYKDYSIPLFLSEYGCNNVRPDARPFTEVKSLYSTDMTSVFSGGLVYEYSEEENNYGLVEIENGKVETTEDYDNLKKQFASTKNPTGDGKYKTNGKPSQCPKFEKGKWEAQDELPEFPKKAEKLMKEGAGKPLGNPKTPIGGDDPEDKADNGNAGEEDGGEKGEGEEEEDESGAAGVVRWSVGAVAAVVGAVVAVV</sequence>
<evidence type="ECO:0000256" key="2">
    <source>
        <dbReference type="ARBA" id="ARBA00007528"/>
    </source>
</evidence>
<dbReference type="GO" id="GO:0098552">
    <property type="term" value="C:side of membrane"/>
    <property type="evidence" value="ECO:0007669"/>
    <property type="project" value="UniProtKB-KW"/>
</dbReference>
<evidence type="ECO:0000256" key="5">
    <source>
        <dbReference type="ARBA" id="ARBA00022729"/>
    </source>
</evidence>
<name>A0A4S2MN78_9PEZI</name>
<feature type="signal peptide" evidence="9">
    <location>
        <begin position="1"/>
        <end position="19"/>
    </location>
</feature>
<feature type="compositionally biased region" description="Basic and acidic residues" evidence="10">
    <location>
        <begin position="342"/>
        <end position="369"/>
    </location>
</feature>
<keyword evidence="4 9" id="KW-0808">Transferase</keyword>
<dbReference type="GO" id="GO:0042124">
    <property type="term" value="F:1,3-beta-glucanosyltransferase activity"/>
    <property type="evidence" value="ECO:0007669"/>
    <property type="project" value="TreeGrafter"/>
</dbReference>
<accession>A0A4S2MN78</accession>
<dbReference type="PANTHER" id="PTHR31468">
    <property type="entry name" value="1,3-BETA-GLUCANOSYLTRANSFERASE GAS1"/>
    <property type="match status" value="1"/>
</dbReference>
<keyword evidence="6 9" id="KW-0472">Membrane</keyword>
<dbReference type="OrthoDB" id="421038at2759"/>
<feature type="region of interest" description="Disordered" evidence="10">
    <location>
        <begin position="319"/>
        <end position="416"/>
    </location>
</feature>
<dbReference type="GO" id="GO:0031505">
    <property type="term" value="P:fungal-type cell wall organization"/>
    <property type="evidence" value="ECO:0007669"/>
    <property type="project" value="TreeGrafter"/>
</dbReference>
<gene>
    <name evidence="11" type="ORF">EX30DRAFT_309900</name>
</gene>
<dbReference type="InParanoid" id="A0A4S2MN78"/>
<keyword evidence="5 9" id="KW-0732">Signal</keyword>
<keyword evidence="7" id="KW-0325">Glycoprotein</keyword>
<keyword evidence="3 9" id="KW-0336">GPI-anchor</keyword>
<evidence type="ECO:0000256" key="1">
    <source>
        <dbReference type="ARBA" id="ARBA00004609"/>
    </source>
</evidence>
<comment type="subcellular location">
    <subcellularLocation>
        <location evidence="1 9">Cell membrane</location>
        <topology evidence="1 9">Lipid-anchor</topology>
        <topology evidence="1 9">GPI-anchor</topology>
    </subcellularLocation>
</comment>
<evidence type="ECO:0000256" key="9">
    <source>
        <dbReference type="RuleBase" id="RU361209"/>
    </source>
</evidence>
<dbReference type="SUPFAM" id="SSF51445">
    <property type="entry name" value="(Trans)glycosidases"/>
    <property type="match status" value="1"/>
</dbReference>
<keyword evidence="12" id="KW-1185">Reference proteome</keyword>
<dbReference type="InterPro" id="IPR017853">
    <property type="entry name" value="GH"/>
</dbReference>
<dbReference type="EC" id="2.4.1.-" evidence="9"/>
<dbReference type="GO" id="GO:0071970">
    <property type="term" value="P:fungal-type cell wall (1-&gt;3)-beta-D-glucan biosynthetic process"/>
    <property type="evidence" value="ECO:0007669"/>
    <property type="project" value="TreeGrafter"/>
</dbReference>
<evidence type="ECO:0000256" key="8">
    <source>
        <dbReference type="ARBA" id="ARBA00023288"/>
    </source>
</evidence>
<organism evidence="11 12">
    <name type="scientific">Ascodesmis nigricans</name>
    <dbReference type="NCBI Taxonomy" id="341454"/>
    <lineage>
        <taxon>Eukaryota</taxon>
        <taxon>Fungi</taxon>
        <taxon>Dikarya</taxon>
        <taxon>Ascomycota</taxon>
        <taxon>Pezizomycotina</taxon>
        <taxon>Pezizomycetes</taxon>
        <taxon>Pezizales</taxon>
        <taxon>Ascodesmidaceae</taxon>
        <taxon>Ascodesmis</taxon>
    </lineage>
</organism>